<dbReference type="Proteomes" id="UP000235363">
    <property type="component" value="Unassembled WGS sequence"/>
</dbReference>
<dbReference type="SUPFAM" id="SSF54593">
    <property type="entry name" value="Glyoxalase/Bleomycin resistance protein/Dihydroxybiphenyl dioxygenase"/>
    <property type="match status" value="1"/>
</dbReference>
<dbReference type="InterPro" id="IPR028973">
    <property type="entry name" value="PhnB-like"/>
</dbReference>
<reference evidence="2 3" key="1">
    <citation type="submission" date="2017-09" db="EMBL/GenBank/DDBJ databases">
        <title>Bacterial strain isolated from the female urinary microbiota.</title>
        <authorList>
            <person name="Thomas-White K."/>
            <person name="Kumar N."/>
            <person name="Forster S."/>
            <person name="Putonti C."/>
            <person name="Lawley T."/>
            <person name="Wolfe A.J."/>
        </authorList>
    </citation>
    <scope>NUCLEOTIDE SEQUENCE [LARGE SCALE GENOMIC DNA]</scope>
    <source>
        <strain evidence="2 3">UMB0908</strain>
    </source>
</reference>
<proteinExistence type="predicted"/>
<dbReference type="CDD" id="cd06588">
    <property type="entry name" value="PhnB_like"/>
    <property type="match status" value="1"/>
</dbReference>
<organism evidence="2 3">
    <name type="scientific">Corynebacterium xerosis</name>
    <dbReference type="NCBI Taxonomy" id="1725"/>
    <lineage>
        <taxon>Bacteria</taxon>
        <taxon>Bacillati</taxon>
        <taxon>Actinomycetota</taxon>
        <taxon>Actinomycetes</taxon>
        <taxon>Mycobacteriales</taxon>
        <taxon>Corynebacteriaceae</taxon>
        <taxon>Corynebacterium</taxon>
    </lineage>
</organism>
<dbReference type="EMBL" id="PNHF01000014">
    <property type="protein sequence ID" value="PMC62172.1"/>
    <property type="molecule type" value="Genomic_DNA"/>
</dbReference>
<gene>
    <name evidence="2" type="ORF">CJ204_06890</name>
</gene>
<feature type="domain" description="PhnB-like" evidence="1">
    <location>
        <begin position="5"/>
        <end position="135"/>
    </location>
</feature>
<dbReference type="InterPro" id="IPR029068">
    <property type="entry name" value="Glyas_Bleomycin-R_OHBP_Dase"/>
</dbReference>
<dbReference type="Gene3D" id="3.10.180.10">
    <property type="entry name" value="2,3-Dihydroxybiphenyl 1,2-Dioxygenase, domain 1"/>
    <property type="match status" value="1"/>
</dbReference>
<comment type="caution">
    <text evidence="2">The sequence shown here is derived from an EMBL/GenBank/DDBJ whole genome shotgun (WGS) entry which is preliminary data.</text>
</comment>
<name>A0A2N6SYN3_9CORY</name>
<dbReference type="Pfam" id="PF06983">
    <property type="entry name" value="3-dmu-9_3-mt"/>
    <property type="match status" value="1"/>
</dbReference>
<accession>A0A2N6SYN3</accession>
<dbReference type="AlphaFoldDB" id="A0A2N6SYN3"/>
<dbReference type="RefSeq" id="WP_102212858.1">
    <property type="nucleotide sequence ID" value="NZ_PNHF01000014.1"/>
</dbReference>
<sequence length="154" mass="15491">MGTSFSPYLHFHGNAAEAMATYGAIFGGSPDIVTFGQFGGTDPAIAGQVMHSSLRAGPGLLIMASDTPSEMGGGYDVAGNTSVAVISDGADPADDATLTGWWDALSDGATIIAPPAEAPWGGKFGMLTDRFGVRWMFDITAVGTGVDTGAGSPG</sequence>
<dbReference type="STRING" id="1725.WU86_03490"/>
<dbReference type="PANTHER" id="PTHR33990:SF1">
    <property type="entry name" value="PROTEIN YJDN"/>
    <property type="match status" value="1"/>
</dbReference>
<evidence type="ECO:0000313" key="2">
    <source>
        <dbReference type="EMBL" id="PMC62172.1"/>
    </source>
</evidence>
<evidence type="ECO:0000313" key="3">
    <source>
        <dbReference type="Proteomes" id="UP000235363"/>
    </source>
</evidence>
<protein>
    <submittedName>
        <fullName evidence="2">VOC family protein</fullName>
    </submittedName>
</protein>
<dbReference type="PANTHER" id="PTHR33990">
    <property type="entry name" value="PROTEIN YJDN-RELATED"/>
    <property type="match status" value="1"/>
</dbReference>
<evidence type="ECO:0000259" key="1">
    <source>
        <dbReference type="Pfam" id="PF06983"/>
    </source>
</evidence>